<organism evidence="2 3">
    <name type="scientific">Pythium insidiosum</name>
    <name type="common">Pythiosis disease agent</name>
    <dbReference type="NCBI Taxonomy" id="114742"/>
    <lineage>
        <taxon>Eukaryota</taxon>
        <taxon>Sar</taxon>
        <taxon>Stramenopiles</taxon>
        <taxon>Oomycota</taxon>
        <taxon>Peronosporomycetes</taxon>
        <taxon>Pythiales</taxon>
        <taxon>Pythiaceae</taxon>
        <taxon>Pythium</taxon>
    </lineage>
</organism>
<evidence type="ECO:0000256" key="1">
    <source>
        <dbReference type="SAM" id="Phobius"/>
    </source>
</evidence>
<keyword evidence="1" id="KW-1133">Transmembrane helix</keyword>
<accession>A0AAD5Q5R0</accession>
<evidence type="ECO:0000313" key="2">
    <source>
        <dbReference type="EMBL" id="KAJ0395250.1"/>
    </source>
</evidence>
<dbReference type="EMBL" id="JAKCXM010000355">
    <property type="protein sequence ID" value="KAJ0395250.1"/>
    <property type="molecule type" value="Genomic_DNA"/>
</dbReference>
<name>A0AAD5Q5R0_PYTIN</name>
<proteinExistence type="predicted"/>
<feature type="transmembrane region" description="Helical" evidence="1">
    <location>
        <begin position="101"/>
        <end position="129"/>
    </location>
</feature>
<evidence type="ECO:0000313" key="3">
    <source>
        <dbReference type="Proteomes" id="UP001209570"/>
    </source>
</evidence>
<feature type="transmembrane region" description="Helical" evidence="1">
    <location>
        <begin position="57"/>
        <end position="81"/>
    </location>
</feature>
<sequence>MVTTGLPDDDRRAPFLMNPANVQQPVRIGSLDDEHDFDAVIRQVRPRPEIILRWKRFGLLMLLAVTLLASINAVFMVGIVVGEREKESQEVEDETKRYNNISGVCMGFAEAVVGELLKFLFPVFIVYLHNVHWFRGDDPASKPTPKLKRIALMLFFPLLMIAIGSSLSSVQTNIDDGEESDKGSARRLLEADASFVVARPTASRVDDSVLRSVLSPPSILRLDNAVSSNCAGSTKDSMLHQLPRAVMSSRLDAKVAIHDWSAELVAAVANAQSSSSVAASTANRIIEDGLQVFQRLVVDSGVMIKPPVVEGGVESVADAAVSAFRSMGENVTAGLDLAGLQVKTQRLDVHTAIHVESVTVTIPKRSEEPVACGTRGCLSFDDQSLLRRRVRQQVVWTRGAAAHSALVVAFTAPVSHTPSLQWTFTKLAWSLTPESSLVLPLELSKQKIVLTPELEPSASSQSPVLLAQLLEPPLQWRPQSRAPVDIVLHRSAQASPAASTACVDSFIDEMTQRRLFFGVDEAQRTTTSLALLALFEATHPVPIDALVQDASPAVAWSRRRLEEQSSKDDVGSVYVSNTEFGKAAAYTSSGLIVVLVAIVLVFPNARARLEPPKGGNVRAERFVAVQTEETYPNFVYKKRIRGRDAKKVKFREYAVESVTLHHRMEESVQVHL</sequence>
<dbReference type="Proteomes" id="UP001209570">
    <property type="component" value="Unassembled WGS sequence"/>
</dbReference>
<keyword evidence="3" id="KW-1185">Reference proteome</keyword>
<dbReference type="AlphaFoldDB" id="A0AAD5Q5R0"/>
<evidence type="ECO:0008006" key="4">
    <source>
        <dbReference type="Google" id="ProtNLM"/>
    </source>
</evidence>
<feature type="transmembrane region" description="Helical" evidence="1">
    <location>
        <begin position="583"/>
        <end position="603"/>
    </location>
</feature>
<comment type="caution">
    <text evidence="2">The sequence shown here is derived from an EMBL/GenBank/DDBJ whole genome shotgun (WGS) entry which is preliminary data.</text>
</comment>
<keyword evidence="1" id="KW-0472">Membrane</keyword>
<gene>
    <name evidence="2" type="ORF">P43SY_005661</name>
</gene>
<reference evidence="2" key="1">
    <citation type="submission" date="2021-12" db="EMBL/GenBank/DDBJ databases">
        <title>Prjna785345.</title>
        <authorList>
            <person name="Rujirawat T."/>
            <person name="Krajaejun T."/>
        </authorList>
    </citation>
    <scope>NUCLEOTIDE SEQUENCE</scope>
    <source>
        <strain evidence="2">Pi057C3</strain>
    </source>
</reference>
<protein>
    <recommendedName>
        <fullName evidence="4">Transmembrane protein</fullName>
    </recommendedName>
</protein>
<feature type="transmembrane region" description="Helical" evidence="1">
    <location>
        <begin position="150"/>
        <end position="170"/>
    </location>
</feature>
<keyword evidence="1" id="KW-0812">Transmembrane</keyword>